<keyword evidence="3" id="KW-1185">Reference proteome</keyword>
<evidence type="ECO:0000313" key="3">
    <source>
        <dbReference type="Proteomes" id="UP001497382"/>
    </source>
</evidence>
<reference evidence="2 3" key="1">
    <citation type="submission" date="2024-04" db="EMBL/GenBank/DDBJ databases">
        <authorList>
            <person name="Rising A."/>
            <person name="Reimegard J."/>
            <person name="Sonavane S."/>
            <person name="Akerstrom W."/>
            <person name="Nylinder S."/>
            <person name="Hedman E."/>
            <person name="Kallberg Y."/>
        </authorList>
    </citation>
    <scope>NUCLEOTIDE SEQUENCE [LARGE SCALE GENOMIC DNA]</scope>
</reference>
<proteinExistence type="predicted"/>
<feature type="compositionally biased region" description="Polar residues" evidence="1">
    <location>
        <begin position="11"/>
        <end position="32"/>
    </location>
</feature>
<comment type="caution">
    <text evidence="2">The sequence shown here is derived from an EMBL/GenBank/DDBJ whole genome shotgun (WGS) entry which is preliminary data.</text>
</comment>
<name>A0AAV1ZQU7_9ARAC</name>
<dbReference type="AlphaFoldDB" id="A0AAV1ZQU7"/>
<dbReference type="Proteomes" id="UP001497382">
    <property type="component" value="Unassembled WGS sequence"/>
</dbReference>
<sequence length="222" mass="25187">MEESKGFLDDTSLSETPRSPLKTSTVLRPNSNRSEDLMAKRLAACGIDASFNPQEETTYQTLTEITNIPNYSLLKQRFKSVSEMSFADDANSSLGLLHMDNFSDIADMSLPASSFIQNEHQRNGQEHKLYENSKFLSLKVKETASVNFQDIEEDNEESDRNSSPDIEYDGTNIPELNLDYDARSAFQYPTIQIPKPVITNPNWSVNHFLRILIQLTIPFINP</sequence>
<accession>A0AAV1ZQU7</accession>
<dbReference type="EMBL" id="CAXIEN010000076">
    <property type="protein sequence ID" value="CAL1274234.1"/>
    <property type="molecule type" value="Genomic_DNA"/>
</dbReference>
<evidence type="ECO:0000313" key="2">
    <source>
        <dbReference type="EMBL" id="CAL1274234.1"/>
    </source>
</evidence>
<evidence type="ECO:0000256" key="1">
    <source>
        <dbReference type="SAM" id="MobiDB-lite"/>
    </source>
</evidence>
<feature type="region of interest" description="Disordered" evidence="1">
    <location>
        <begin position="1"/>
        <end position="33"/>
    </location>
</feature>
<gene>
    <name evidence="2" type="ORF">LARSCL_LOCUS7360</name>
</gene>
<organism evidence="2 3">
    <name type="scientific">Larinioides sclopetarius</name>
    <dbReference type="NCBI Taxonomy" id="280406"/>
    <lineage>
        <taxon>Eukaryota</taxon>
        <taxon>Metazoa</taxon>
        <taxon>Ecdysozoa</taxon>
        <taxon>Arthropoda</taxon>
        <taxon>Chelicerata</taxon>
        <taxon>Arachnida</taxon>
        <taxon>Araneae</taxon>
        <taxon>Araneomorphae</taxon>
        <taxon>Entelegynae</taxon>
        <taxon>Araneoidea</taxon>
        <taxon>Araneidae</taxon>
        <taxon>Larinioides</taxon>
    </lineage>
</organism>
<protein>
    <submittedName>
        <fullName evidence="2">Uncharacterized protein</fullName>
    </submittedName>
</protein>
<feature type="region of interest" description="Disordered" evidence="1">
    <location>
        <begin position="148"/>
        <end position="170"/>
    </location>
</feature>